<sequence>MYRDRVPVITPTGLCLASVISAFTLSIVLPGQAAAGNRFRSRPDTHQQVQNILDTLFPNEGLVPGLSGSVGVATSFTPEYRGSGSYHLAVLPLVRLNYKNYVRLSGTTLKVNAFTHEGLRTGILVRYIPGRNNTRSPALHGLDRIDSTVGVGPYVEYRRGHLLLSTDWTHALGAGQGDTLNFSATSGLYQSPDRKFGLQGAISTSIATARHIRTNFGVTHSEAWHSSGRFPDYNPNGGLFDVSVSLGGQYKITEHWGAGQFLELKRLLGDATNSPLVRDVSSLQLSGGVGVYYKF</sequence>
<proteinExistence type="inferred from homology"/>
<dbReference type="EMBL" id="JANWOI010000004">
    <property type="protein sequence ID" value="MDA5194769.1"/>
    <property type="molecule type" value="Genomic_DNA"/>
</dbReference>
<comment type="similarity">
    <text evidence="2">Belongs to the MipA/OmpV family.</text>
</comment>
<reference evidence="6" key="2">
    <citation type="journal article" date="2023" name="Syst. Appl. Microbiol.">
        <title>Govania unica gen. nov., sp. nov., a rare biosphere bacterium that represents a novel family in the class Alphaproteobacteria.</title>
        <authorList>
            <person name="Vandamme P."/>
            <person name="Peeters C."/>
            <person name="Hettiarachchi A."/>
            <person name="Cnockaert M."/>
            <person name="Carlier A."/>
        </authorList>
    </citation>
    <scope>NUCLEOTIDE SEQUENCE</scope>
    <source>
        <strain evidence="6">LMG 31809</strain>
    </source>
</reference>
<comment type="caution">
    <text evidence="6">The sequence shown here is derived from an EMBL/GenBank/DDBJ whole genome shotgun (WGS) entry which is preliminary data.</text>
</comment>
<evidence type="ECO:0000313" key="6">
    <source>
        <dbReference type="EMBL" id="MDA5194769.1"/>
    </source>
</evidence>
<evidence type="ECO:0000256" key="5">
    <source>
        <dbReference type="ARBA" id="ARBA00023237"/>
    </source>
</evidence>
<evidence type="ECO:0000313" key="7">
    <source>
        <dbReference type="Proteomes" id="UP001141619"/>
    </source>
</evidence>
<keyword evidence="3" id="KW-0732">Signal</keyword>
<evidence type="ECO:0000256" key="3">
    <source>
        <dbReference type="ARBA" id="ARBA00022729"/>
    </source>
</evidence>
<evidence type="ECO:0000256" key="2">
    <source>
        <dbReference type="ARBA" id="ARBA00005722"/>
    </source>
</evidence>
<dbReference type="AlphaFoldDB" id="A0A9X3U197"/>
<keyword evidence="4" id="KW-0472">Membrane</keyword>
<keyword evidence="5" id="KW-0998">Cell outer membrane</keyword>
<evidence type="ECO:0000256" key="1">
    <source>
        <dbReference type="ARBA" id="ARBA00004442"/>
    </source>
</evidence>
<comment type="subcellular location">
    <subcellularLocation>
        <location evidence="1">Cell outer membrane</location>
    </subcellularLocation>
</comment>
<evidence type="ECO:0000256" key="4">
    <source>
        <dbReference type="ARBA" id="ARBA00023136"/>
    </source>
</evidence>
<protein>
    <submittedName>
        <fullName evidence="6">MipA/OmpV family protein</fullName>
    </submittedName>
</protein>
<dbReference type="Proteomes" id="UP001141619">
    <property type="component" value="Unassembled WGS sequence"/>
</dbReference>
<dbReference type="PANTHER" id="PTHR38776:SF1">
    <property type="entry name" value="MLTA-INTERACTING PROTEIN-RELATED"/>
    <property type="match status" value="1"/>
</dbReference>
<dbReference type="PANTHER" id="PTHR38776">
    <property type="entry name" value="MLTA-INTERACTING PROTEIN-RELATED"/>
    <property type="match status" value="1"/>
</dbReference>
<accession>A0A9X3U197</accession>
<dbReference type="Pfam" id="PF06629">
    <property type="entry name" value="MipA"/>
    <property type="match status" value="1"/>
</dbReference>
<dbReference type="RefSeq" id="WP_274944475.1">
    <property type="nucleotide sequence ID" value="NZ_JANWOI010000004.1"/>
</dbReference>
<keyword evidence="7" id="KW-1185">Reference proteome</keyword>
<gene>
    <name evidence="6" type="ORF">NYP16_12480</name>
</gene>
<name>A0A9X3U197_9PROT</name>
<dbReference type="GO" id="GO:0009279">
    <property type="term" value="C:cell outer membrane"/>
    <property type="evidence" value="ECO:0007669"/>
    <property type="project" value="UniProtKB-SubCell"/>
</dbReference>
<organism evidence="6 7">
    <name type="scientific">Govanella unica</name>
    <dbReference type="NCBI Taxonomy" id="2975056"/>
    <lineage>
        <taxon>Bacteria</taxon>
        <taxon>Pseudomonadati</taxon>
        <taxon>Pseudomonadota</taxon>
        <taxon>Alphaproteobacteria</taxon>
        <taxon>Emcibacterales</taxon>
        <taxon>Govanellaceae</taxon>
        <taxon>Govanella</taxon>
    </lineage>
</organism>
<reference evidence="6" key="1">
    <citation type="submission" date="2022-08" db="EMBL/GenBank/DDBJ databases">
        <authorList>
            <person name="Vandamme P."/>
            <person name="Hettiarachchi A."/>
            <person name="Peeters C."/>
            <person name="Cnockaert M."/>
            <person name="Carlier A."/>
        </authorList>
    </citation>
    <scope>NUCLEOTIDE SEQUENCE</scope>
    <source>
        <strain evidence="6">LMG 31809</strain>
    </source>
</reference>
<dbReference type="InterPro" id="IPR010583">
    <property type="entry name" value="MipA"/>
</dbReference>